<reference evidence="3" key="1">
    <citation type="journal article" date="2012" name="Science">
        <title>The Paleozoic origin of enzymatic lignin decomposition reconstructed from 31 fungal genomes.</title>
        <authorList>
            <person name="Floudas D."/>
            <person name="Binder M."/>
            <person name="Riley R."/>
            <person name="Barry K."/>
            <person name="Blanchette R.A."/>
            <person name="Henrissat B."/>
            <person name="Martinez A.T."/>
            <person name="Otillar R."/>
            <person name="Spatafora J.W."/>
            <person name="Yadav J.S."/>
            <person name="Aerts A."/>
            <person name="Benoit I."/>
            <person name="Boyd A."/>
            <person name="Carlson A."/>
            <person name="Copeland A."/>
            <person name="Coutinho P.M."/>
            <person name="de Vries R.P."/>
            <person name="Ferreira P."/>
            <person name="Findley K."/>
            <person name="Foster B."/>
            <person name="Gaskell J."/>
            <person name="Glotzer D."/>
            <person name="Gorecki P."/>
            <person name="Heitman J."/>
            <person name="Hesse C."/>
            <person name="Hori C."/>
            <person name="Igarashi K."/>
            <person name="Jurgens J.A."/>
            <person name="Kallen N."/>
            <person name="Kersten P."/>
            <person name="Kohler A."/>
            <person name="Kuees U."/>
            <person name="Kumar T.K.A."/>
            <person name="Kuo A."/>
            <person name="LaButti K."/>
            <person name="Larrondo L.F."/>
            <person name="Lindquist E."/>
            <person name="Ling A."/>
            <person name="Lombard V."/>
            <person name="Lucas S."/>
            <person name="Lundell T."/>
            <person name="Martin R."/>
            <person name="McLaughlin D.J."/>
            <person name="Morgenstern I."/>
            <person name="Morin E."/>
            <person name="Murat C."/>
            <person name="Nagy L.G."/>
            <person name="Nolan M."/>
            <person name="Ohm R.A."/>
            <person name="Patyshakuliyeva A."/>
            <person name="Rokas A."/>
            <person name="Ruiz-Duenas F.J."/>
            <person name="Sabat G."/>
            <person name="Salamov A."/>
            <person name="Samejima M."/>
            <person name="Schmutz J."/>
            <person name="Slot J.C."/>
            <person name="St John F."/>
            <person name="Stenlid J."/>
            <person name="Sun H."/>
            <person name="Sun S."/>
            <person name="Syed K."/>
            <person name="Tsang A."/>
            <person name="Wiebenga A."/>
            <person name="Young D."/>
            <person name="Pisabarro A."/>
            <person name="Eastwood D.C."/>
            <person name="Martin F."/>
            <person name="Cullen D."/>
            <person name="Grigoriev I.V."/>
            <person name="Hibbett D.S."/>
        </authorList>
    </citation>
    <scope>NUCLEOTIDE SEQUENCE [LARGE SCALE GENOMIC DNA]</scope>
    <source>
        <strain evidence="3">RWD-64-598 SS2</strain>
    </source>
</reference>
<dbReference type="OrthoDB" id="5216128at2759"/>
<evidence type="ECO:0008006" key="4">
    <source>
        <dbReference type="Google" id="ProtNLM"/>
    </source>
</evidence>
<sequence>MAPPSRRFSDSTFLHLWASALGTIFVAFGVNAIARPAHALTFFEWDLPSASSEHRKVVEGLMIVYGARDVFMGLAIYAAAWYRATRALGWIVIAGSGVAYVDGIACYLAGKGEWNHWGYAPMLTVVGALLAGVLDRA</sequence>
<dbReference type="OMA" id="KGEWNHW"/>
<keyword evidence="3" id="KW-1185">Reference proteome</keyword>
<dbReference type="KEGG" id="cput:CONPUDRAFT_111943"/>
<proteinExistence type="predicted"/>
<feature type="transmembrane region" description="Helical" evidence="1">
    <location>
        <begin position="116"/>
        <end position="134"/>
    </location>
</feature>
<evidence type="ECO:0000313" key="3">
    <source>
        <dbReference type="Proteomes" id="UP000053558"/>
    </source>
</evidence>
<protein>
    <recommendedName>
        <fullName evidence="4">Integral membrane protein</fullName>
    </recommendedName>
</protein>
<dbReference type="AlphaFoldDB" id="A0A5M3MB20"/>
<evidence type="ECO:0000313" key="2">
    <source>
        <dbReference type="EMBL" id="EIW76074.1"/>
    </source>
</evidence>
<dbReference type="Proteomes" id="UP000053558">
    <property type="component" value="Unassembled WGS sequence"/>
</dbReference>
<organism evidence="2 3">
    <name type="scientific">Coniophora puteana (strain RWD-64-598)</name>
    <name type="common">Brown rot fungus</name>
    <dbReference type="NCBI Taxonomy" id="741705"/>
    <lineage>
        <taxon>Eukaryota</taxon>
        <taxon>Fungi</taxon>
        <taxon>Dikarya</taxon>
        <taxon>Basidiomycota</taxon>
        <taxon>Agaricomycotina</taxon>
        <taxon>Agaricomycetes</taxon>
        <taxon>Agaricomycetidae</taxon>
        <taxon>Boletales</taxon>
        <taxon>Coniophorineae</taxon>
        <taxon>Coniophoraceae</taxon>
        <taxon>Coniophora</taxon>
    </lineage>
</organism>
<dbReference type="GeneID" id="19198917"/>
<feature type="transmembrane region" description="Helical" evidence="1">
    <location>
        <begin position="87"/>
        <end position="110"/>
    </location>
</feature>
<comment type="caution">
    <text evidence="2">The sequence shown here is derived from an EMBL/GenBank/DDBJ whole genome shotgun (WGS) entry which is preliminary data.</text>
</comment>
<accession>A0A5M3MB20</accession>
<dbReference type="EMBL" id="JH711587">
    <property type="protein sequence ID" value="EIW76074.1"/>
    <property type="molecule type" value="Genomic_DNA"/>
</dbReference>
<dbReference type="RefSeq" id="XP_007774053.1">
    <property type="nucleotide sequence ID" value="XM_007775863.1"/>
</dbReference>
<name>A0A5M3MB20_CONPW</name>
<dbReference type="InterPro" id="IPR025363">
    <property type="entry name" value="DUF4267"/>
</dbReference>
<feature type="transmembrane region" description="Helical" evidence="1">
    <location>
        <begin position="63"/>
        <end position="80"/>
    </location>
</feature>
<keyword evidence="1" id="KW-0812">Transmembrane</keyword>
<gene>
    <name evidence="2" type="ORF">CONPUDRAFT_111943</name>
</gene>
<keyword evidence="1" id="KW-1133">Transmembrane helix</keyword>
<evidence type="ECO:0000256" key="1">
    <source>
        <dbReference type="SAM" id="Phobius"/>
    </source>
</evidence>
<dbReference type="Pfam" id="PF14087">
    <property type="entry name" value="DUF4267"/>
    <property type="match status" value="1"/>
</dbReference>
<keyword evidence="1" id="KW-0472">Membrane</keyword>